<evidence type="ECO:0000256" key="1">
    <source>
        <dbReference type="SAM" id="Phobius"/>
    </source>
</evidence>
<sequence>MILKAAEQACGQVAGIITGFESAMIFSGMLGPPPRRGLGIVDTLMGLLMVLVWPLLNRFYFEKPCKFTAACRLVGVEGTGIVRENEELLRELKTTMPQKRRLARVGQHQWVQGVHGQCARRRAGIEEPRGGTRPTLEIGKRMFSFLLRPRDYLGASAPVPLAHFGTGSPVTIEMRTC</sequence>
<protein>
    <submittedName>
        <fullName evidence="2">Uncharacterized protein</fullName>
    </submittedName>
</protein>
<comment type="caution">
    <text evidence="2">The sequence shown here is derived from an EMBL/GenBank/DDBJ whole genome shotgun (WGS) entry which is preliminary data.</text>
</comment>
<keyword evidence="3" id="KW-1185">Reference proteome</keyword>
<keyword evidence="1" id="KW-0472">Membrane</keyword>
<dbReference type="EMBL" id="JAULSV010000007">
    <property type="protein sequence ID" value="KAK0639757.1"/>
    <property type="molecule type" value="Genomic_DNA"/>
</dbReference>
<gene>
    <name evidence="2" type="ORF">B0T16DRAFT_395424</name>
</gene>
<organism evidence="2 3">
    <name type="scientific">Cercophora newfieldiana</name>
    <dbReference type="NCBI Taxonomy" id="92897"/>
    <lineage>
        <taxon>Eukaryota</taxon>
        <taxon>Fungi</taxon>
        <taxon>Dikarya</taxon>
        <taxon>Ascomycota</taxon>
        <taxon>Pezizomycotina</taxon>
        <taxon>Sordariomycetes</taxon>
        <taxon>Sordariomycetidae</taxon>
        <taxon>Sordariales</taxon>
        <taxon>Lasiosphaeriaceae</taxon>
        <taxon>Cercophora</taxon>
    </lineage>
</organism>
<accession>A0AA40CIK2</accession>
<keyword evidence="1" id="KW-0812">Transmembrane</keyword>
<dbReference type="AlphaFoldDB" id="A0AA40CIK2"/>
<name>A0AA40CIK2_9PEZI</name>
<dbReference type="Proteomes" id="UP001174936">
    <property type="component" value="Unassembled WGS sequence"/>
</dbReference>
<feature type="transmembrane region" description="Helical" evidence="1">
    <location>
        <begin position="12"/>
        <end position="31"/>
    </location>
</feature>
<reference evidence="2" key="1">
    <citation type="submission" date="2023-06" db="EMBL/GenBank/DDBJ databases">
        <title>Genome-scale phylogeny and comparative genomics of the fungal order Sordariales.</title>
        <authorList>
            <consortium name="Lawrence Berkeley National Laboratory"/>
            <person name="Hensen N."/>
            <person name="Bonometti L."/>
            <person name="Westerberg I."/>
            <person name="Brannstrom I.O."/>
            <person name="Guillou S."/>
            <person name="Cros-Aarteil S."/>
            <person name="Calhoun S."/>
            <person name="Haridas S."/>
            <person name="Kuo A."/>
            <person name="Mondo S."/>
            <person name="Pangilinan J."/>
            <person name="Riley R."/>
            <person name="Labutti K."/>
            <person name="Andreopoulos B."/>
            <person name="Lipzen A."/>
            <person name="Chen C."/>
            <person name="Yanf M."/>
            <person name="Daum C."/>
            <person name="Ng V."/>
            <person name="Clum A."/>
            <person name="Steindorff A."/>
            <person name="Ohm R."/>
            <person name="Martin F."/>
            <person name="Silar P."/>
            <person name="Natvig D."/>
            <person name="Lalanne C."/>
            <person name="Gautier V."/>
            <person name="Ament-Velasquez S.L."/>
            <person name="Kruys A."/>
            <person name="Hutchinson M.I."/>
            <person name="Powell A.J."/>
            <person name="Barry K."/>
            <person name="Miller A.N."/>
            <person name="Grigoriev I.V."/>
            <person name="Debuchy R."/>
            <person name="Gladieux P."/>
            <person name="Thoren M.H."/>
            <person name="Johannesson H."/>
        </authorList>
    </citation>
    <scope>NUCLEOTIDE SEQUENCE</scope>
    <source>
        <strain evidence="2">SMH2532-1</strain>
    </source>
</reference>
<proteinExistence type="predicted"/>
<evidence type="ECO:0000313" key="3">
    <source>
        <dbReference type="Proteomes" id="UP001174936"/>
    </source>
</evidence>
<keyword evidence="1" id="KW-1133">Transmembrane helix</keyword>
<evidence type="ECO:0000313" key="2">
    <source>
        <dbReference type="EMBL" id="KAK0639757.1"/>
    </source>
</evidence>
<feature type="transmembrane region" description="Helical" evidence="1">
    <location>
        <begin position="37"/>
        <end position="56"/>
    </location>
</feature>